<evidence type="ECO:0000256" key="1">
    <source>
        <dbReference type="ARBA" id="ARBA00001974"/>
    </source>
</evidence>
<dbReference type="Gene3D" id="3.30.70.2450">
    <property type="match status" value="1"/>
</dbReference>
<evidence type="ECO:0000259" key="5">
    <source>
        <dbReference type="Pfam" id="PF01494"/>
    </source>
</evidence>
<keyword evidence="2" id="KW-0285">Flavoprotein</keyword>
<dbReference type="Gene3D" id="3.50.50.60">
    <property type="entry name" value="FAD/NAD(P)-binding domain"/>
    <property type="match status" value="2"/>
</dbReference>
<dbReference type="PANTHER" id="PTHR43004:SF19">
    <property type="entry name" value="BINDING MONOOXYGENASE, PUTATIVE (JCVI)-RELATED"/>
    <property type="match status" value="1"/>
</dbReference>
<dbReference type="RefSeq" id="WP_103885920.1">
    <property type="nucleotide sequence ID" value="NZ_FNVU01000005.1"/>
</dbReference>
<dbReference type="GO" id="GO:0016709">
    <property type="term" value="F:oxidoreductase activity, acting on paired donors, with incorporation or reduction of molecular oxygen, NAD(P)H as one donor, and incorporation of one atom of oxygen"/>
    <property type="evidence" value="ECO:0007669"/>
    <property type="project" value="UniProtKB-ARBA"/>
</dbReference>
<dbReference type="SUPFAM" id="SSF51905">
    <property type="entry name" value="FAD/NAD(P)-binding domain"/>
    <property type="match status" value="1"/>
</dbReference>
<dbReference type="AlphaFoldDB" id="A0A1H5ZZY1"/>
<name>A0A1H5ZZY1_9ACTN</name>
<dbReference type="PANTHER" id="PTHR43004">
    <property type="entry name" value="TRK SYSTEM POTASSIUM UPTAKE PROTEIN"/>
    <property type="match status" value="1"/>
</dbReference>
<keyword evidence="3" id="KW-0274">FAD</keyword>
<comment type="cofactor">
    <cofactor evidence="1">
        <name>FAD</name>
        <dbReference type="ChEBI" id="CHEBI:57692"/>
    </cofactor>
</comment>
<dbReference type="Pfam" id="PF21274">
    <property type="entry name" value="Rng_hyd_C"/>
    <property type="match status" value="1"/>
</dbReference>
<keyword evidence="7" id="KW-1185">Reference proteome</keyword>
<evidence type="ECO:0000256" key="4">
    <source>
        <dbReference type="SAM" id="MobiDB-lite"/>
    </source>
</evidence>
<dbReference type="PRINTS" id="PR00420">
    <property type="entry name" value="RNGMNOXGNASE"/>
</dbReference>
<proteinExistence type="predicted"/>
<accession>A0A1H5ZZY1</accession>
<dbReference type="Gene3D" id="3.40.30.120">
    <property type="match status" value="1"/>
</dbReference>
<dbReference type="EMBL" id="FNVU01000005">
    <property type="protein sequence ID" value="SEG42048.1"/>
    <property type="molecule type" value="Genomic_DNA"/>
</dbReference>
<dbReference type="InterPro" id="IPR050641">
    <property type="entry name" value="RIFMO-like"/>
</dbReference>
<dbReference type="GO" id="GO:0071949">
    <property type="term" value="F:FAD binding"/>
    <property type="evidence" value="ECO:0007669"/>
    <property type="project" value="InterPro"/>
</dbReference>
<dbReference type="OrthoDB" id="8670884at2"/>
<feature type="domain" description="FAD-binding" evidence="5">
    <location>
        <begin position="19"/>
        <end position="382"/>
    </location>
</feature>
<evidence type="ECO:0000313" key="7">
    <source>
        <dbReference type="Proteomes" id="UP000236754"/>
    </source>
</evidence>
<dbReference type="Pfam" id="PF01494">
    <property type="entry name" value="FAD_binding_3"/>
    <property type="match status" value="1"/>
</dbReference>
<reference evidence="6 7" key="1">
    <citation type="submission" date="2016-10" db="EMBL/GenBank/DDBJ databases">
        <authorList>
            <person name="de Groot N.N."/>
        </authorList>
    </citation>
    <scope>NUCLEOTIDE SEQUENCE [LARGE SCALE GENOMIC DNA]</scope>
    <source>
        <strain evidence="6 7">CGMCC 4.2023</strain>
    </source>
</reference>
<dbReference type="Proteomes" id="UP000236754">
    <property type="component" value="Unassembled WGS sequence"/>
</dbReference>
<protein>
    <submittedName>
        <fullName evidence="6">2-polyprenyl-6-methoxyphenol hydroxylase</fullName>
    </submittedName>
</protein>
<organism evidence="6 7">
    <name type="scientific">Actinacidiphila yanglinensis</name>
    <dbReference type="NCBI Taxonomy" id="310779"/>
    <lineage>
        <taxon>Bacteria</taxon>
        <taxon>Bacillati</taxon>
        <taxon>Actinomycetota</taxon>
        <taxon>Actinomycetes</taxon>
        <taxon>Kitasatosporales</taxon>
        <taxon>Streptomycetaceae</taxon>
        <taxon>Actinacidiphila</taxon>
    </lineage>
</organism>
<evidence type="ECO:0000256" key="2">
    <source>
        <dbReference type="ARBA" id="ARBA00022630"/>
    </source>
</evidence>
<sequence>MREDTGIGTGTGTSTSDMADVVIVGGGPNGLLLAGELGLAGVRPVLLERLGGRSAAAKANGLVGRVVEALDLRGLYGELAGRGGPPAPLPYYQFSGIALELGTLPENPMHTLPVPQARIEEVLEARAERLGTEIRRGHELVALAQDADAVTVEVRDPDGRTYALRTRWLVGADGGHSSVRKAAGIAFPGDTDDSFSSCAAHVVLPDSLLAPGTGELRLPDSPVARGPLRPYAHNRLPAGVFTFAEMPPGSGVHVVATFEWDRPPGAPGGPMSFDALRASVRRVLGTDLPMSPPEGPGPHPLRRTDGVNSRQAQTYRAGRVLLLGDAAHVHSAVGGPGLNLGLQDALNLGWKLAAQVRGWAPPGLLDSYEAERAPVSRRVLMHTRAQMALMRPGEGISATRELLAELLDGDPGRAARAHLAALLAGSDVGYGRWYPRVRALIGEGRAGIDAALRSARPVLVRLSDDAPAIAGWGDRLATVTARPAVPSAAHSESGADAAPLPPAFVVRPDGYLA</sequence>
<dbReference type="InterPro" id="IPR036188">
    <property type="entry name" value="FAD/NAD-bd_sf"/>
</dbReference>
<gene>
    <name evidence="6" type="ORF">SAMN05216223_10580</name>
</gene>
<dbReference type="InterPro" id="IPR002938">
    <property type="entry name" value="FAD-bd"/>
</dbReference>
<evidence type="ECO:0000256" key="3">
    <source>
        <dbReference type="ARBA" id="ARBA00022827"/>
    </source>
</evidence>
<feature type="region of interest" description="Disordered" evidence="4">
    <location>
        <begin position="286"/>
        <end position="310"/>
    </location>
</feature>
<evidence type="ECO:0000313" key="6">
    <source>
        <dbReference type="EMBL" id="SEG42048.1"/>
    </source>
</evidence>
<feature type="compositionally biased region" description="Pro residues" evidence="4">
    <location>
        <begin position="290"/>
        <end position="299"/>
    </location>
</feature>